<proteinExistence type="predicted"/>
<protein>
    <recommendedName>
        <fullName evidence="4">PA domain-containing protein</fullName>
    </recommendedName>
</protein>
<keyword evidence="1" id="KW-0732">Signal</keyword>
<evidence type="ECO:0000313" key="2">
    <source>
        <dbReference type="EMBL" id="NGY66325.1"/>
    </source>
</evidence>
<dbReference type="Gene3D" id="3.40.630.10">
    <property type="entry name" value="Zn peptidases"/>
    <property type="match status" value="1"/>
</dbReference>
<dbReference type="EMBL" id="JAAMPJ010000021">
    <property type="protein sequence ID" value="NGY66325.1"/>
    <property type="molecule type" value="Genomic_DNA"/>
</dbReference>
<evidence type="ECO:0000313" key="3">
    <source>
        <dbReference type="Proteomes" id="UP000481360"/>
    </source>
</evidence>
<feature type="chain" id="PRO_5028875051" description="PA domain-containing protein" evidence="1">
    <location>
        <begin position="27"/>
        <end position="485"/>
    </location>
</feature>
<dbReference type="Gene3D" id="3.50.30.30">
    <property type="match status" value="1"/>
</dbReference>
<organism evidence="2 3">
    <name type="scientific">Lentzea alba</name>
    <dbReference type="NCBI Taxonomy" id="2714351"/>
    <lineage>
        <taxon>Bacteria</taxon>
        <taxon>Bacillati</taxon>
        <taxon>Actinomycetota</taxon>
        <taxon>Actinomycetes</taxon>
        <taxon>Pseudonocardiales</taxon>
        <taxon>Pseudonocardiaceae</taxon>
        <taxon>Lentzea</taxon>
    </lineage>
</organism>
<dbReference type="SUPFAM" id="SSF53187">
    <property type="entry name" value="Zn-dependent exopeptidases"/>
    <property type="match status" value="1"/>
</dbReference>
<reference evidence="2 3" key="1">
    <citation type="submission" date="2020-03" db="EMBL/GenBank/DDBJ databases">
        <title>Isolation and identification of active actinomycetes.</title>
        <authorList>
            <person name="Sun X."/>
        </authorList>
    </citation>
    <scope>NUCLEOTIDE SEQUENCE [LARGE SCALE GENOMIC DNA]</scope>
    <source>
        <strain evidence="2 3">NEAU-D13</strain>
    </source>
</reference>
<dbReference type="Proteomes" id="UP000481360">
    <property type="component" value="Unassembled WGS sequence"/>
</dbReference>
<evidence type="ECO:0000256" key="1">
    <source>
        <dbReference type="SAM" id="SignalP"/>
    </source>
</evidence>
<comment type="caution">
    <text evidence="2">The sequence shown here is derived from an EMBL/GenBank/DDBJ whole genome shotgun (WGS) entry which is preliminary data.</text>
</comment>
<dbReference type="RefSeq" id="WP_166055957.1">
    <property type="nucleotide sequence ID" value="NZ_JAAMPJ010000021.1"/>
</dbReference>
<feature type="signal peptide" evidence="1">
    <location>
        <begin position="1"/>
        <end position="26"/>
    </location>
</feature>
<keyword evidence="3" id="KW-1185">Reference proteome</keyword>
<sequence length="485" mass="51600">MRPARWLGSIAAVTVFAAQLTSPATASPDCSPTVDDRTFASVSTLRDLNAQVAGFGVRATGSPAHHRLISWLEHRVQHLSGMSVRSERFPIVRWQPGPGLLISHGVVPVAAPIPYSAPGLRSGELVKLPAGTPITAANARGKVVLRDFPAVDRGYFAEPVLNQDMVDAGIAGAAGLIVAFPFPHEQMRGYWDPHLGTHYRVPGVFVGADAALKLQIGERTTIGVLAGRFPASTRSLIATLPGLSSERIVIDTNTDGVGWVQENGTVGLLALAEHFARQPLRCRPRTLEFVFATGHLHRPAEGSEFRARALDGEYDRGSVAFAFVLEHLGTREFLPSAGSLQPTGAAELSGWFAGSPVLSQAASTALAGRAVDRTFVLPGSDVPVPGRVPPQCSFGGIGTHFHSHLVPTMAMISGPWTLWAPAFGAEAVDHERMRRQVLAAGDAITALGPVPRDQIAGPYLDLRRARAAGAPTCSHELPPEWAPRR</sequence>
<accession>A0A7C9RYF9</accession>
<dbReference type="AlphaFoldDB" id="A0A7C9RYF9"/>
<gene>
    <name evidence="2" type="ORF">G7043_46305</name>
</gene>
<evidence type="ECO:0008006" key="4">
    <source>
        <dbReference type="Google" id="ProtNLM"/>
    </source>
</evidence>
<name>A0A7C9RYF9_9PSEU</name>